<evidence type="ECO:0000313" key="10">
    <source>
        <dbReference type="Proteomes" id="UP001549055"/>
    </source>
</evidence>
<protein>
    <recommendedName>
        <fullName evidence="5">Exodeoxyribonuclease 7 large subunit</fullName>
        <ecNumber evidence="5">3.1.11.6</ecNumber>
    </recommendedName>
    <alternativeName>
        <fullName evidence="5">Exodeoxyribonuclease VII large subunit</fullName>
        <shortName evidence="5">Exonuclease VII large subunit</shortName>
    </alternativeName>
</protein>
<dbReference type="HAMAP" id="MF_00378">
    <property type="entry name" value="Exonuc_7_L"/>
    <property type="match status" value="1"/>
</dbReference>
<feature type="domain" description="Exonuclease VII large subunit C-terminal" evidence="7">
    <location>
        <begin position="124"/>
        <end position="438"/>
    </location>
</feature>
<comment type="caution">
    <text evidence="9">The sequence shown here is derived from an EMBL/GenBank/DDBJ whole genome shotgun (WGS) entry which is preliminary data.</text>
</comment>
<evidence type="ECO:0000313" key="9">
    <source>
        <dbReference type="EMBL" id="MET3644160.1"/>
    </source>
</evidence>
<dbReference type="InterPro" id="IPR020579">
    <property type="entry name" value="Exonuc_VII_lsu_C"/>
</dbReference>
<dbReference type="InterPro" id="IPR003753">
    <property type="entry name" value="Exonuc_VII_L"/>
</dbReference>
<evidence type="ECO:0000256" key="4">
    <source>
        <dbReference type="ARBA" id="ARBA00022839"/>
    </source>
</evidence>
<comment type="subcellular location">
    <subcellularLocation>
        <location evidence="5 6">Cytoplasm</location>
    </subcellularLocation>
</comment>
<dbReference type="PANTHER" id="PTHR30008">
    <property type="entry name" value="EXODEOXYRIBONUCLEASE 7 LARGE SUBUNIT"/>
    <property type="match status" value="1"/>
</dbReference>
<evidence type="ECO:0000256" key="3">
    <source>
        <dbReference type="ARBA" id="ARBA00022801"/>
    </source>
</evidence>
<reference evidence="9 10" key="1">
    <citation type="submission" date="2024-06" db="EMBL/GenBank/DDBJ databases">
        <title>Genomic Encyclopedia of Type Strains, Phase IV (KMG-IV): sequencing the most valuable type-strain genomes for metagenomic binning, comparative biology and taxonomic classification.</title>
        <authorList>
            <person name="Goeker M."/>
        </authorList>
    </citation>
    <scope>NUCLEOTIDE SEQUENCE [LARGE SCALE GENOMIC DNA]</scope>
    <source>
        <strain evidence="9 10">DSM 15349</strain>
    </source>
</reference>
<dbReference type="NCBIfam" id="TIGR00237">
    <property type="entry name" value="xseA"/>
    <property type="match status" value="1"/>
</dbReference>
<keyword evidence="10" id="KW-1185">Reference proteome</keyword>
<name>A0ABV2JJP7_9STRE</name>
<dbReference type="PANTHER" id="PTHR30008:SF0">
    <property type="entry name" value="EXODEOXYRIBONUCLEASE 7 LARGE SUBUNIT"/>
    <property type="match status" value="1"/>
</dbReference>
<keyword evidence="2 5" id="KW-0540">Nuclease</keyword>
<dbReference type="EC" id="3.1.11.6" evidence="5"/>
<proteinExistence type="inferred from homology"/>
<dbReference type="GO" id="GO:0008855">
    <property type="term" value="F:exodeoxyribonuclease VII activity"/>
    <property type="evidence" value="ECO:0007669"/>
    <property type="project" value="UniProtKB-EC"/>
</dbReference>
<feature type="domain" description="OB-fold nucleic acid binding" evidence="8">
    <location>
        <begin position="7"/>
        <end position="101"/>
    </location>
</feature>
<comment type="subunit">
    <text evidence="5">Heterooligomer composed of large and small subunits.</text>
</comment>
<evidence type="ECO:0000259" key="8">
    <source>
        <dbReference type="Pfam" id="PF13742"/>
    </source>
</evidence>
<accession>A0ABV2JJP7</accession>
<keyword evidence="1 5" id="KW-0963">Cytoplasm</keyword>
<evidence type="ECO:0000256" key="1">
    <source>
        <dbReference type="ARBA" id="ARBA00022490"/>
    </source>
</evidence>
<organism evidence="9 10">
    <name type="scientific">Streptococcus gallinaceus</name>
    <dbReference type="NCBI Taxonomy" id="165758"/>
    <lineage>
        <taxon>Bacteria</taxon>
        <taxon>Bacillati</taxon>
        <taxon>Bacillota</taxon>
        <taxon>Bacilli</taxon>
        <taxon>Lactobacillales</taxon>
        <taxon>Streptococcaceae</taxon>
        <taxon>Streptococcus</taxon>
    </lineage>
</organism>
<keyword evidence="3 5" id="KW-0378">Hydrolase</keyword>
<dbReference type="CDD" id="cd04489">
    <property type="entry name" value="ExoVII_LU_OBF"/>
    <property type="match status" value="1"/>
</dbReference>
<dbReference type="EMBL" id="JBEPMK010000002">
    <property type="protein sequence ID" value="MET3644160.1"/>
    <property type="molecule type" value="Genomic_DNA"/>
</dbReference>
<comment type="catalytic activity">
    <reaction evidence="5 6">
        <text>Exonucleolytic cleavage in either 5'- to 3'- or 3'- to 5'-direction to yield nucleoside 5'-phosphates.</text>
        <dbReference type="EC" id="3.1.11.6"/>
    </reaction>
</comment>
<sequence length="449" mass="50897">MQHTDYLSVSSLTKYLKLKFDRDPYLEKVYLTGQVSNFRKRPNHQYFSLKDDKAVIQATIWAGIYKNLGFDLEEGMKVNVIGRVQLYEPSGSYSMIIEKIEPDGIGALALQFEQLKNALQKEGLFNPEFKQALPRFVKKIGVITSPSGAVIQDIITTVSRRFPGVEILLFPTKVQGEGAAQEVVVNIQKANARDDLDVLIIGRGGGSIEDLWAFNEEIVVRAIFESRLPVISSVGHETDTTLADFVADRRAATPTAAAELATPVTKLDVLNHLSQQENRASQAMTHRIQYLRSQLTRVGQSVIFRQPERLYDGYLQKLDQLTTKLSTQIQGIFREKMQETQLLAQGLKGLDMQQKLSRYQERVSQMERLLKSNMANIYDNKMARADKLMEALTMLDTTRIVARGYAILEQDGRVLDSVEKIETDKTLTLRMRDGRVDTEVKYVEKNENI</sequence>
<evidence type="ECO:0000256" key="2">
    <source>
        <dbReference type="ARBA" id="ARBA00022722"/>
    </source>
</evidence>
<gene>
    <name evidence="5" type="primary">xseA</name>
    <name evidence="9" type="ORF">ABID27_000782</name>
</gene>
<dbReference type="Proteomes" id="UP001549055">
    <property type="component" value="Unassembled WGS sequence"/>
</dbReference>
<dbReference type="Pfam" id="PF13742">
    <property type="entry name" value="tRNA_anti_2"/>
    <property type="match status" value="1"/>
</dbReference>
<dbReference type="Pfam" id="PF02601">
    <property type="entry name" value="Exonuc_VII_L"/>
    <property type="match status" value="1"/>
</dbReference>
<dbReference type="RefSeq" id="WP_354280389.1">
    <property type="nucleotide sequence ID" value="NZ_JBEPMK010000002.1"/>
</dbReference>
<keyword evidence="4 5" id="KW-0269">Exonuclease</keyword>
<evidence type="ECO:0000259" key="7">
    <source>
        <dbReference type="Pfam" id="PF02601"/>
    </source>
</evidence>
<comment type="similarity">
    <text evidence="5 6">Belongs to the XseA family.</text>
</comment>
<dbReference type="InterPro" id="IPR025824">
    <property type="entry name" value="OB-fold_nuc-bd_dom"/>
</dbReference>
<evidence type="ECO:0000256" key="6">
    <source>
        <dbReference type="RuleBase" id="RU004355"/>
    </source>
</evidence>
<evidence type="ECO:0000256" key="5">
    <source>
        <dbReference type="HAMAP-Rule" id="MF_00378"/>
    </source>
</evidence>
<comment type="function">
    <text evidence="5">Bidirectionally degrades single-stranded DNA into large acid-insoluble oligonucleotides, which are then degraded further into small acid-soluble oligonucleotides.</text>
</comment>